<sequence length="67" mass="7275">MLSNLLFTLGCYRGSSSEMVTSLLDHREDLVLDSSDSINLEVFTDDGNESSLCIKNAGFEGAARVTE</sequence>
<evidence type="ECO:0000313" key="2">
    <source>
        <dbReference type="Proteomes" id="UP001164929"/>
    </source>
</evidence>
<dbReference type="EMBL" id="JAQIZT010000011">
    <property type="protein sequence ID" value="KAJ6978817.1"/>
    <property type="molecule type" value="Genomic_DNA"/>
</dbReference>
<dbReference type="AlphaFoldDB" id="A0AAD6Q4Q2"/>
<evidence type="ECO:0000313" key="1">
    <source>
        <dbReference type="EMBL" id="KAJ6978817.1"/>
    </source>
</evidence>
<proteinExistence type="predicted"/>
<comment type="caution">
    <text evidence="1">The sequence shown here is derived from an EMBL/GenBank/DDBJ whole genome shotgun (WGS) entry which is preliminary data.</text>
</comment>
<protein>
    <submittedName>
        <fullName evidence="1">Uncharacterized protein</fullName>
    </submittedName>
</protein>
<organism evidence="1 2">
    <name type="scientific">Populus alba x Populus x berolinensis</name>
    <dbReference type="NCBI Taxonomy" id="444605"/>
    <lineage>
        <taxon>Eukaryota</taxon>
        <taxon>Viridiplantae</taxon>
        <taxon>Streptophyta</taxon>
        <taxon>Embryophyta</taxon>
        <taxon>Tracheophyta</taxon>
        <taxon>Spermatophyta</taxon>
        <taxon>Magnoliopsida</taxon>
        <taxon>eudicotyledons</taxon>
        <taxon>Gunneridae</taxon>
        <taxon>Pentapetalae</taxon>
        <taxon>rosids</taxon>
        <taxon>fabids</taxon>
        <taxon>Malpighiales</taxon>
        <taxon>Salicaceae</taxon>
        <taxon>Saliceae</taxon>
        <taxon>Populus</taxon>
    </lineage>
</organism>
<accession>A0AAD6Q4Q2</accession>
<reference evidence="1" key="1">
    <citation type="journal article" date="2023" name="Mol. Ecol. Resour.">
        <title>Chromosome-level genome assembly of a triploid poplar Populus alba 'Berolinensis'.</title>
        <authorList>
            <person name="Chen S."/>
            <person name="Yu Y."/>
            <person name="Wang X."/>
            <person name="Wang S."/>
            <person name="Zhang T."/>
            <person name="Zhou Y."/>
            <person name="He R."/>
            <person name="Meng N."/>
            <person name="Wang Y."/>
            <person name="Liu W."/>
            <person name="Liu Z."/>
            <person name="Liu J."/>
            <person name="Guo Q."/>
            <person name="Huang H."/>
            <person name="Sederoff R.R."/>
            <person name="Wang G."/>
            <person name="Qu G."/>
            <person name="Chen S."/>
        </authorList>
    </citation>
    <scope>NUCLEOTIDE SEQUENCE</scope>
    <source>
        <strain evidence="1">SC-2020</strain>
    </source>
</reference>
<name>A0AAD6Q4Q2_9ROSI</name>
<keyword evidence="2" id="KW-1185">Reference proteome</keyword>
<dbReference type="Proteomes" id="UP001164929">
    <property type="component" value="Chromosome 11"/>
</dbReference>
<gene>
    <name evidence="1" type="ORF">NC653_027090</name>
</gene>